<keyword evidence="4" id="KW-0143">Chaperone</keyword>
<dbReference type="SUPFAM" id="SSF46565">
    <property type="entry name" value="Chaperone J-domain"/>
    <property type="match status" value="1"/>
</dbReference>
<proteinExistence type="predicted"/>
<dbReference type="GeneID" id="63690106"/>
<dbReference type="PANTHER" id="PTHR44313:SF1">
    <property type="entry name" value="DNAJ HOMOLOG SUBFAMILY C MEMBER 17"/>
    <property type="match status" value="1"/>
</dbReference>
<dbReference type="GO" id="GO:0000390">
    <property type="term" value="P:spliceosomal complex disassembly"/>
    <property type="evidence" value="ECO:0007669"/>
    <property type="project" value="TreeGrafter"/>
</dbReference>
<evidence type="ECO:0000313" key="8">
    <source>
        <dbReference type="Proteomes" id="UP000030653"/>
    </source>
</evidence>
<dbReference type="GO" id="GO:0005737">
    <property type="term" value="C:cytoplasm"/>
    <property type="evidence" value="ECO:0007669"/>
    <property type="project" value="UniProtKB-SubCell"/>
</dbReference>
<dbReference type="OrthoDB" id="376357at2759"/>
<evidence type="ECO:0000256" key="3">
    <source>
        <dbReference type="ARBA" id="ARBA00022490"/>
    </source>
</evidence>
<dbReference type="RefSeq" id="XP_040629164.1">
    <property type="nucleotide sequence ID" value="XM_040775044.1"/>
</dbReference>
<dbReference type="STRING" id="1858805.M5G8T5"/>
<dbReference type="AlphaFoldDB" id="M5G8T5"/>
<keyword evidence="8" id="KW-1185">Reference proteome</keyword>
<evidence type="ECO:0000313" key="7">
    <source>
        <dbReference type="EMBL" id="EJU02267.1"/>
    </source>
</evidence>
<gene>
    <name evidence="7" type="ORF">DACRYDRAFT_51528</name>
</gene>
<keyword evidence="5" id="KW-0539">Nucleus</keyword>
<dbReference type="InterPro" id="IPR052094">
    <property type="entry name" value="Pre-mRNA-splicing_ERAD"/>
</dbReference>
<dbReference type="PANTHER" id="PTHR44313">
    <property type="entry name" value="DNAJ HOMOLOG SUBFAMILY C MEMBER 17"/>
    <property type="match status" value="1"/>
</dbReference>
<evidence type="ECO:0000256" key="1">
    <source>
        <dbReference type="ARBA" id="ARBA00004123"/>
    </source>
</evidence>
<keyword evidence="3" id="KW-0963">Cytoplasm</keyword>
<comment type="subcellular location">
    <subcellularLocation>
        <location evidence="2">Cytoplasm</location>
    </subcellularLocation>
    <subcellularLocation>
        <location evidence="1">Nucleus</location>
    </subcellularLocation>
</comment>
<feature type="domain" description="J" evidence="6">
    <location>
        <begin position="8"/>
        <end position="72"/>
    </location>
</feature>
<feature type="non-terminal residue" evidence="7">
    <location>
        <position position="1"/>
    </location>
</feature>
<sequence length="72" mass="8068">MSDTLEKDPYEQLGITPESTLEQIRRAYRVTSLKVHPDKNPSPEAATLFHALTQAYNLLLDPTQRSALDASL</sequence>
<dbReference type="PRINTS" id="PR00625">
    <property type="entry name" value="JDOMAIN"/>
</dbReference>
<dbReference type="OMA" id="SICWRTT"/>
<dbReference type="HOGENOM" id="CLU_017633_18_0_1"/>
<reference evidence="7 8" key="1">
    <citation type="journal article" date="2012" name="Science">
        <title>The Paleozoic origin of enzymatic lignin decomposition reconstructed from 31 fungal genomes.</title>
        <authorList>
            <person name="Floudas D."/>
            <person name="Binder M."/>
            <person name="Riley R."/>
            <person name="Barry K."/>
            <person name="Blanchette R.A."/>
            <person name="Henrissat B."/>
            <person name="Martinez A.T."/>
            <person name="Otillar R."/>
            <person name="Spatafora J.W."/>
            <person name="Yadav J.S."/>
            <person name="Aerts A."/>
            <person name="Benoit I."/>
            <person name="Boyd A."/>
            <person name="Carlson A."/>
            <person name="Copeland A."/>
            <person name="Coutinho P.M."/>
            <person name="de Vries R.P."/>
            <person name="Ferreira P."/>
            <person name="Findley K."/>
            <person name="Foster B."/>
            <person name="Gaskell J."/>
            <person name="Glotzer D."/>
            <person name="Gorecki P."/>
            <person name="Heitman J."/>
            <person name="Hesse C."/>
            <person name="Hori C."/>
            <person name="Igarashi K."/>
            <person name="Jurgens J.A."/>
            <person name="Kallen N."/>
            <person name="Kersten P."/>
            <person name="Kohler A."/>
            <person name="Kuees U."/>
            <person name="Kumar T.K.A."/>
            <person name="Kuo A."/>
            <person name="LaButti K."/>
            <person name="Larrondo L.F."/>
            <person name="Lindquist E."/>
            <person name="Ling A."/>
            <person name="Lombard V."/>
            <person name="Lucas S."/>
            <person name="Lundell T."/>
            <person name="Martin R."/>
            <person name="McLaughlin D.J."/>
            <person name="Morgenstern I."/>
            <person name="Morin E."/>
            <person name="Murat C."/>
            <person name="Nagy L.G."/>
            <person name="Nolan M."/>
            <person name="Ohm R.A."/>
            <person name="Patyshakuliyeva A."/>
            <person name="Rokas A."/>
            <person name="Ruiz-Duenas F.J."/>
            <person name="Sabat G."/>
            <person name="Salamov A."/>
            <person name="Samejima M."/>
            <person name="Schmutz J."/>
            <person name="Slot J.C."/>
            <person name="St John F."/>
            <person name="Stenlid J."/>
            <person name="Sun H."/>
            <person name="Sun S."/>
            <person name="Syed K."/>
            <person name="Tsang A."/>
            <person name="Wiebenga A."/>
            <person name="Young D."/>
            <person name="Pisabarro A."/>
            <person name="Eastwood D.C."/>
            <person name="Martin F."/>
            <person name="Cullen D."/>
            <person name="Grigoriev I.V."/>
            <person name="Hibbett D.S."/>
        </authorList>
    </citation>
    <scope>NUCLEOTIDE SEQUENCE [LARGE SCALE GENOMIC DNA]</scope>
    <source>
        <strain evidence="7 8">DJM-731 SS1</strain>
    </source>
</reference>
<dbReference type="InterPro" id="IPR001623">
    <property type="entry name" value="DnaJ_domain"/>
</dbReference>
<dbReference type="GO" id="GO:0005681">
    <property type="term" value="C:spliceosomal complex"/>
    <property type="evidence" value="ECO:0007669"/>
    <property type="project" value="TreeGrafter"/>
</dbReference>
<dbReference type="InterPro" id="IPR036869">
    <property type="entry name" value="J_dom_sf"/>
</dbReference>
<dbReference type="CDD" id="cd06257">
    <property type="entry name" value="DnaJ"/>
    <property type="match status" value="1"/>
</dbReference>
<dbReference type="Proteomes" id="UP000030653">
    <property type="component" value="Unassembled WGS sequence"/>
</dbReference>
<evidence type="ECO:0000256" key="4">
    <source>
        <dbReference type="ARBA" id="ARBA00023186"/>
    </source>
</evidence>
<evidence type="ECO:0000256" key="2">
    <source>
        <dbReference type="ARBA" id="ARBA00004496"/>
    </source>
</evidence>
<protein>
    <submittedName>
        <fullName evidence="7">Heat shock protein DnaJ</fullName>
    </submittedName>
</protein>
<name>M5G8T5_DACPD</name>
<evidence type="ECO:0000259" key="6">
    <source>
        <dbReference type="PROSITE" id="PS50076"/>
    </source>
</evidence>
<evidence type="ECO:0000256" key="5">
    <source>
        <dbReference type="ARBA" id="ARBA00023242"/>
    </source>
</evidence>
<accession>M5G8T5</accession>
<dbReference type="Pfam" id="PF00226">
    <property type="entry name" value="DnaJ"/>
    <property type="match status" value="1"/>
</dbReference>
<dbReference type="Gene3D" id="1.10.287.110">
    <property type="entry name" value="DnaJ domain"/>
    <property type="match status" value="1"/>
</dbReference>
<organism evidence="7 8">
    <name type="scientific">Dacryopinax primogenitus (strain DJM 731)</name>
    <name type="common">Brown rot fungus</name>
    <dbReference type="NCBI Taxonomy" id="1858805"/>
    <lineage>
        <taxon>Eukaryota</taxon>
        <taxon>Fungi</taxon>
        <taxon>Dikarya</taxon>
        <taxon>Basidiomycota</taxon>
        <taxon>Agaricomycotina</taxon>
        <taxon>Dacrymycetes</taxon>
        <taxon>Dacrymycetales</taxon>
        <taxon>Dacrymycetaceae</taxon>
        <taxon>Dacryopinax</taxon>
    </lineage>
</organism>
<dbReference type="EMBL" id="JH795862">
    <property type="protein sequence ID" value="EJU02267.1"/>
    <property type="molecule type" value="Genomic_DNA"/>
</dbReference>
<keyword evidence="7" id="KW-0346">Stress response</keyword>
<dbReference type="PROSITE" id="PS50076">
    <property type="entry name" value="DNAJ_2"/>
    <property type="match status" value="1"/>
</dbReference>
<dbReference type="SMART" id="SM00271">
    <property type="entry name" value="DnaJ"/>
    <property type="match status" value="1"/>
</dbReference>